<dbReference type="InterPro" id="IPR048413">
    <property type="entry name" value="Htt_C-HEAT_rpt"/>
</dbReference>
<proteinExistence type="predicted"/>
<dbReference type="InParanoid" id="K1RTC1"/>
<organism evidence="1">
    <name type="scientific">Magallana gigas</name>
    <name type="common">Pacific oyster</name>
    <name type="synonym">Crassostrea gigas</name>
    <dbReference type="NCBI Taxonomy" id="29159"/>
    <lineage>
        <taxon>Eukaryota</taxon>
        <taxon>Metazoa</taxon>
        <taxon>Spiralia</taxon>
        <taxon>Lophotrochozoa</taxon>
        <taxon>Mollusca</taxon>
        <taxon>Bivalvia</taxon>
        <taxon>Autobranchia</taxon>
        <taxon>Pteriomorphia</taxon>
        <taxon>Ostreida</taxon>
        <taxon>Ostreoidea</taxon>
        <taxon>Ostreidae</taxon>
        <taxon>Magallana</taxon>
    </lineage>
</organism>
<dbReference type="GO" id="GO:0005737">
    <property type="term" value="C:cytoplasm"/>
    <property type="evidence" value="ECO:0007669"/>
    <property type="project" value="TreeGrafter"/>
</dbReference>
<evidence type="ECO:0000313" key="1">
    <source>
        <dbReference type="EMBL" id="EKC37846.1"/>
    </source>
</evidence>
<protein>
    <submittedName>
        <fullName evidence="1">Huntingtin</fullName>
    </submittedName>
</protein>
<dbReference type="PANTHER" id="PTHR10170">
    <property type="entry name" value="HUNTINGTON DISEASE PROTEIN"/>
    <property type="match status" value="1"/>
</dbReference>
<gene>
    <name evidence="1" type="ORF">CGI_10019395</name>
</gene>
<dbReference type="HOGENOM" id="CLU_1798332_0_0_1"/>
<sequence>MWATGFYIMENYHVDLKDLEFPSKILQLAVSTASGNEESVTTPVYLAILKGLERLLLTDVLSQQDSDAIVKLGKQYDQYSPLPRDSAAYDFNVVYQDPESLIVAMERVTVLFDSPKDYFQKDLSSLKCALSNCCIYMYITYHCV</sequence>
<dbReference type="PANTHER" id="PTHR10170:SF10">
    <property type="entry name" value="HUNTINGTIN"/>
    <property type="match status" value="1"/>
</dbReference>
<reference evidence="1" key="1">
    <citation type="journal article" date="2012" name="Nature">
        <title>The oyster genome reveals stress adaptation and complexity of shell formation.</title>
        <authorList>
            <person name="Zhang G."/>
            <person name="Fang X."/>
            <person name="Guo X."/>
            <person name="Li L."/>
            <person name="Luo R."/>
            <person name="Xu F."/>
            <person name="Yang P."/>
            <person name="Zhang L."/>
            <person name="Wang X."/>
            <person name="Qi H."/>
            <person name="Xiong Z."/>
            <person name="Que H."/>
            <person name="Xie Y."/>
            <person name="Holland P.W."/>
            <person name="Paps J."/>
            <person name="Zhu Y."/>
            <person name="Wu F."/>
            <person name="Chen Y."/>
            <person name="Wang J."/>
            <person name="Peng C."/>
            <person name="Meng J."/>
            <person name="Yang L."/>
            <person name="Liu J."/>
            <person name="Wen B."/>
            <person name="Zhang N."/>
            <person name="Huang Z."/>
            <person name="Zhu Q."/>
            <person name="Feng Y."/>
            <person name="Mount A."/>
            <person name="Hedgecock D."/>
            <person name="Xu Z."/>
            <person name="Liu Y."/>
            <person name="Domazet-Loso T."/>
            <person name="Du Y."/>
            <person name="Sun X."/>
            <person name="Zhang S."/>
            <person name="Liu B."/>
            <person name="Cheng P."/>
            <person name="Jiang X."/>
            <person name="Li J."/>
            <person name="Fan D."/>
            <person name="Wang W."/>
            <person name="Fu W."/>
            <person name="Wang T."/>
            <person name="Wang B."/>
            <person name="Zhang J."/>
            <person name="Peng Z."/>
            <person name="Li Y."/>
            <person name="Li N."/>
            <person name="Wang J."/>
            <person name="Chen M."/>
            <person name="He Y."/>
            <person name="Tan F."/>
            <person name="Song X."/>
            <person name="Zheng Q."/>
            <person name="Huang R."/>
            <person name="Yang H."/>
            <person name="Du X."/>
            <person name="Chen L."/>
            <person name="Yang M."/>
            <person name="Gaffney P.M."/>
            <person name="Wang S."/>
            <person name="Luo L."/>
            <person name="She Z."/>
            <person name="Ming Y."/>
            <person name="Huang W."/>
            <person name="Zhang S."/>
            <person name="Huang B."/>
            <person name="Zhang Y."/>
            <person name="Qu T."/>
            <person name="Ni P."/>
            <person name="Miao G."/>
            <person name="Wang J."/>
            <person name="Wang Q."/>
            <person name="Steinberg C.E."/>
            <person name="Wang H."/>
            <person name="Li N."/>
            <person name="Qian L."/>
            <person name="Zhang G."/>
            <person name="Li Y."/>
            <person name="Yang H."/>
            <person name="Liu X."/>
            <person name="Wang J."/>
            <person name="Yin Y."/>
            <person name="Wang J."/>
        </authorList>
    </citation>
    <scope>NUCLEOTIDE SEQUENCE [LARGE SCALE GENOMIC DNA]</scope>
    <source>
        <strain evidence="1">05x7-T-G4-1.051#20</strain>
    </source>
</reference>
<name>K1RTC1_MAGGI</name>
<accession>K1RTC1</accession>
<dbReference type="InterPro" id="IPR028426">
    <property type="entry name" value="Huntingtin_fam"/>
</dbReference>
<dbReference type="EMBL" id="JH818336">
    <property type="protein sequence ID" value="EKC37846.1"/>
    <property type="molecule type" value="Genomic_DNA"/>
</dbReference>
<dbReference type="AlphaFoldDB" id="K1RTC1"/>
<dbReference type="Pfam" id="PF20927">
    <property type="entry name" value="Htt_C-HEAT"/>
    <property type="match status" value="1"/>
</dbReference>